<dbReference type="InterPro" id="IPR036249">
    <property type="entry name" value="Thioredoxin-like_sf"/>
</dbReference>
<accession>M2M1F2</accession>
<dbReference type="STRING" id="717646.M2M1F2"/>
<dbReference type="EMBL" id="KB445550">
    <property type="protein sequence ID" value="EMD00878.1"/>
    <property type="molecule type" value="Genomic_DNA"/>
</dbReference>
<proteinExistence type="predicted"/>
<keyword evidence="4" id="KW-1185">Reference proteome</keyword>
<dbReference type="KEGG" id="bcom:BAUCODRAFT_187903"/>
<dbReference type="Pfam" id="PF13409">
    <property type="entry name" value="GST_N_2"/>
    <property type="match status" value="1"/>
</dbReference>
<dbReference type="PROSITE" id="PS50404">
    <property type="entry name" value="GST_NTER"/>
    <property type="match status" value="1"/>
</dbReference>
<dbReference type="SFLD" id="SFLDS00019">
    <property type="entry name" value="Glutathione_Transferase_(cytos"/>
    <property type="match status" value="1"/>
</dbReference>
<dbReference type="PANTHER" id="PTHR43968:SF8">
    <property type="entry name" value="S-TRANSFERASE, PUTATIVE (AFU_ORTHOLOGUE AFUA_2G00590)-RELATED"/>
    <property type="match status" value="1"/>
</dbReference>
<dbReference type="PROSITE" id="PS50405">
    <property type="entry name" value="GST_CTER"/>
    <property type="match status" value="1"/>
</dbReference>
<dbReference type="SFLD" id="SFLDG00358">
    <property type="entry name" value="Main_(cytGST)"/>
    <property type="match status" value="1"/>
</dbReference>
<dbReference type="PANTHER" id="PTHR43968">
    <property type="match status" value="1"/>
</dbReference>
<dbReference type="Gene3D" id="3.40.30.10">
    <property type="entry name" value="Glutaredoxin"/>
    <property type="match status" value="1"/>
</dbReference>
<dbReference type="Gene3D" id="1.20.1050.10">
    <property type="match status" value="1"/>
</dbReference>
<dbReference type="InterPro" id="IPR036282">
    <property type="entry name" value="Glutathione-S-Trfase_C_sf"/>
</dbReference>
<dbReference type="InterPro" id="IPR050983">
    <property type="entry name" value="GST_Omega/HSP26"/>
</dbReference>
<dbReference type="CDD" id="cd00570">
    <property type="entry name" value="GST_N_family"/>
    <property type="match status" value="1"/>
</dbReference>
<dbReference type="GeneID" id="19109546"/>
<dbReference type="AlphaFoldDB" id="M2M1F2"/>
<dbReference type="SUPFAM" id="SSF47616">
    <property type="entry name" value="GST C-terminal domain-like"/>
    <property type="match status" value="1"/>
</dbReference>
<dbReference type="GO" id="GO:0005737">
    <property type="term" value="C:cytoplasm"/>
    <property type="evidence" value="ECO:0007669"/>
    <property type="project" value="TreeGrafter"/>
</dbReference>
<organism evidence="3 4">
    <name type="scientific">Baudoinia panamericana (strain UAMH 10762)</name>
    <name type="common">Angels' share fungus</name>
    <name type="synonym">Baudoinia compniacensis (strain UAMH 10762)</name>
    <dbReference type="NCBI Taxonomy" id="717646"/>
    <lineage>
        <taxon>Eukaryota</taxon>
        <taxon>Fungi</taxon>
        <taxon>Dikarya</taxon>
        <taxon>Ascomycota</taxon>
        <taxon>Pezizomycotina</taxon>
        <taxon>Dothideomycetes</taxon>
        <taxon>Dothideomycetidae</taxon>
        <taxon>Mycosphaerellales</taxon>
        <taxon>Teratosphaeriaceae</taxon>
        <taxon>Baudoinia</taxon>
    </lineage>
</organism>
<feature type="domain" description="GST N-terminal" evidence="1">
    <location>
        <begin position="23"/>
        <end position="108"/>
    </location>
</feature>
<dbReference type="InterPro" id="IPR004045">
    <property type="entry name" value="Glutathione_S-Trfase_N"/>
</dbReference>
<dbReference type="OrthoDB" id="202840at2759"/>
<protein>
    <recommendedName>
        <fullName evidence="5">GST N-terminal domain-containing protein</fullName>
    </recommendedName>
</protein>
<evidence type="ECO:0000259" key="2">
    <source>
        <dbReference type="PROSITE" id="PS50405"/>
    </source>
</evidence>
<evidence type="ECO:0000259" key="1">
    <source>
        <dbReference type="PROSITE" id="PS50404"/>
    </source>
</evidence>
<dbReference type="SUPFAM" id="SSF52833">
    <property type="entry name" value="Thioredoxin-like"/>
    <property type="match status" value="1"/>
</dbReference>
<dbReference type="eggNOG" id="KOG0406">
    <property type="taxonomic scope" value="Eukaryota"/>
</dbReference>
<dbReference type="OMA" id="HRCPWAH"/>
<feature type="domain" description="GST C-terminal" evidence="2">
    <location>
        <begin position="118"/>
        <end position="251"/>
    </location>
</feature>
<evidence type="ECO:0000313" key="3">
    <source>
        <dbReference type="EMBL" id="EMD00878.1"/>
    </source>
</evidence>
<name>M2M1F2_BAUPA</name>
<gene>
    <name evidence="3" type="ORF">BAUCODRAFT_187903</name>
</gene>
<sequence>MAGITNGQAQAATNGHTTHNIAPKITLYTNHGCPWAHRAHIALAELNLPFEEVIIDLNTPRPQWYLDINPRGLVPTIKYSVPGIMDEEIIYESGIVAQFLCDSFPSHLLPASKESPTSALTRARMTFFADTWFTKTAPLYMAILRASEHEKDAKVDEWIAAFEKEIEPLLKDASPFFGGSKQLTFAEVLTAPFVVRALDMSKDGEVVPRSATEKLSRLPNLSKWMNAVAYNESVLKIYDSERVIAHAKRKAASKV</sequence>
<dbReference type="InterPro" id="IPR010987">
    <property type="entry name" value="Glutathione-S-Trfase_C-like"/>
</dbReference>
<evidence type="ECO:0008006" key="5">
    <source>
        <dbReference type="Google" id="ProtNLM"/>
    </source>
</evidence>
<dbReference type="RefSeq" id="XP_007672062.1">
    <property type="nucleotide sequence ID" value="XM_007673872.1"/>
</dbReference>
<reference evidence="3 4" key="1">
    <citation type="journal article" date="2012" name="PLoS Pathog.">
        <title>Diverse lifestyles and strategies of plant pathogenesis encoded in the genomes of eighteen Dothideomycetes fungi.</title>
        <authorList>
            <person name="Ohm R.A."/>
            <person name="Feau N."/>
            <person name="Henrissat B."/>
            <person name="Schoch C.L."/>
            <person name="Horwitz B.A."/>
            <person name="Barry K.W."/>
            <person name="Condon B.J."/>
            <person name="Copeland A.C."/>
            <person name="Dhillon B."/>
            <person name="Glaser F."/>
            <person name="Hesse C.N."/>
            <person name="Kosti I."/>
            <person name="LaButti K."/>
            <person name="Lindquist E.A."/>
            <person name="Lucas S."/>
            <person name="Salamov A.A."/>
            <person name="Bradshaw R.E."/>
            <person name="Ciuffetti L."/>
            <person name="Hamelin R.C."/>
            <person name="Kema G.H.J."/>
            <person name="Lawrence C."/>
            <person name="Scott J.A."/>
            <person name="Spatafora J.W."/>
            <person name="Turgeon B.G."/>
            <person name="de Wit P.J.G.M."/>
            <person name="Zhong S."/>
            <person name="Goodwin S.B."/>
            <person name="Grigoriev I.V."/>
        </authorList>
    </citation>
    <scope>NUCLEOTIDE SEQUENCE [LARGE SCALE GENOMIC DNA]</scope>
    <source>
        <strain evidence="3 4">UAMH 10762</strain>
    </source>
</reference>
<evidence type="ECO:0000313" key="4">
    <source>
        <dbReference type="Proteomes" id="UP000011761"/>
    </source>
</evidence>
<dbReference type="HOGENOM" id="CLU_074611_0_0_1"/>
<dbReference type="Proteomes" id="UP000011761">
    <property type="component" value="Unassembled WGS sequence"/>
</dbReference>
<dbReference type="InterPro" id="IPR040079">
    <property type="entry name" value="Glutathione_S-Trfase"/>
</dbReference>